<keyword evidence="3" id="KW-1185">Reference proteome</keyword>
<evidence type="ECO:0000256" key="1">
    <source>
        <dbReference type="SAM" id="Coils"/>
    </source>
</evidence>
<reference evidence="2" key="1">
    <citation type="submission" date="2021-04" db="EMBL/GenBank/DDBJ databases">
        <title>Isolation and polyphasic classification of algal microorganism.</title>
        <authorList>
            <person name="Wang S."/>
        </authorList>
    </citation>
    <scope>NUCLEOTIDE SEQUENCE</scope>
    <source>
        <strain evidence="2">720a</strain>
    </source>
</reference>
<proteinExistence type="predicted"/>
<comment type="caution">
    <text evidence="2">The sequence shown here is derived from an EMBL/GenBank/DDBJ whole genome shotgun (WGS) entry which is preliminary data.</text>
</comment>
<sequence>MRKYEADGWDALKDGRGRSKGVEELTAEEKLKLEMRRIEKENERLRAENLFLKKLEEIERRRN</sequence>
<evidence type="ECO:0000313" key="3">
    <source>
        <dbReference type="Proteomes" id="UP000675284"/>
    </source>
</evidence>
<dbReference type="AlphaFoldDB" id="A0A941DY91"/>
<evidence type="ECO:0008006" key="4">
    <source>
        <dbReference type="Google" id="ProtNLM"/>
    </source>
</evidence>
<protein>
    <recommendedName>
        <fullName evidence="4">Transposase</fullName>
    </recommendedName>
</protein>
<name>A0A941DY91_9BACI</name>
<feature type="coiled-coil region" evidence="1">
    <location>
        <begin position="28"/>
        <end position="55"/>
    </location>
</feature>
<keyword evidence="1" id="KW-0175">Coiled coil</keyword>
<gene>
    <name evidence="2" type="ORF">KCX74_17260</name>
</gene>
<dbReference type="Proteomes" id="UP000675284">
    <property type="component" value="Unassembled WGS sequence"/>
</dbReference>
<evidence type="ECO:0000313" key="2">
    <source>
        <dbReference type="EMBL" id="MBR7797782.1"/>
    </source>
</evidence>
<dbReference type="EMBL" id="JAGSOT010000070">
    <property type="protein sequence ID" value="MBR7797782.1"/>
    <property type="molecule type" value="Genomic_DNA"/>
</dbReference>
<organism evidence="2 3">
    <name type="scientific">Virgibacillus salarius</name>
    <dbReference type="NCBI Taxonomy" id="447199"/>
    <lineage>
        <taxon>Bacteria</taxon>
        <taxon>Bacillati</taxon>
        <taxon>Bacillota</taxon>
        <taxon>Bacilli</taxon>
        <taxon>Bacillales</taxon>
        <taxon>Bacillaceae</taxon>
        <taxon>Virgibacillus</taxon>
    </lineage>
</organism>
<accession>A0A941DY91</accession>